<dbReference type="EMBL" id="CP001678">
    <property type="protein sequence ID" value="ACT60445.1"/>
    <property type="molecule type" value="Genomic_DNA"/>
</dbReference>
<dbReference type="KEGG" id="hba:Hbal_2772"/>
<dbReference type="SUPFAM" id="SSF51126">
    <property type="entry name" value="Pectin lyase-like"/>
    <property type="match status" value="2"/>
</dbReference>
<dbReference type="InterPro" id="IPR012334">
    <property type="entry name" value="Pectin_lyas_fold"/>
</dbReference>
<dbReference type="Gene3D" id="2.160.20.10">
    <property type="entry name" value="Single-stranded right-handed beta-helix, Pectin lyase-like"/>
    <property type="match status" value="2"/>
</dbReference>
<dbReference type="AlphaFoldDB" id="C6XQE6"/>
<organism evidence="1 2">
    <name type="scientific">Hirschia baltica (strain ATCC 49814 / DSM 5838 / IFAM 1418)</name>
    <dbReference type="NCBI Taxonomy" id="582402"/>
    <lineage>
        <taxon>Bacteria</taxon>
        <taxon>Pseudomonadati</taxon>
        <taxon>Pseudomonadota</taxon>
        <taxon>Alphaproteobacteria</taxon>
        <taxon>Hyphomonadales</taxon>
        <taxon>Hyphomonadaceae</taxon>
        <taxon>Hirschia</taxon>
    </lineage>
</organism>
<protein>
    <submittedName>
        <fullName evidence="1">Poly(Beta-D-mannuronate) lyase</fullName>
    </submittedName>
</protein>
<evidence type="ECO:0000313" key="1">
    <source>
        <dbReference type="EMBL" id="ACT60445.1"/>
    </source>
</evidence>
<dbReference type="Proteomes" id="UP000002745">
    <property type="component" value="Chromosome"/>
</dbReference>
<accession>C6XQE6</accession>
<dbReference type="STRING" id="582402.Hbal_2772"/>
<dbReference type="HOGENOM" id="CLU_363978_0_0_5"/>
<evidence type="ECO:0000313" key="2">
    <source>
        <dbReference type="Proteomes" id="UP000002745"/>
    </source>
</evidence>
<dbReference type="OrthoDB" id="6475864at2"/>
<dbReference type="InterPro" id="IPR039513">
    <property type="entry name" value="PL-6"/>
</dbReference>
<sequence>MKTGALLVSISALALVACSVPKQESAALGSEVGASNQDLAPVRRILVQDQAEYKEAVKNAQPGDMIVLANGEWNDFDAVFKGVGTAEAPIWLSAETEGNVFLTGQSSLRLGGEHLIVSGLVFRNGYTPRNEVISFRVDSKLLANNSRVSHTVIDDFNNPDRSQRDIWVVMYGKNNEFDHNHLAGKLNSGPTMAIRLNTEESQENSHFVHHNYFGPRPVLGSNGGETFRIGTSHYSLTNSNSRVEHNYFDRCSGEVEIISNKSGGNTFRNNTFFESRGTLTLRHGNGNLIENNLFDGNGTPYTGGVRVINAQQTIKNNYFKDLTGKRFSGGLVVMNGVPNSPINRYHQVNGAMIEGNVFENIAAMELGEGSDNERSAVPINSSFKNNTIISDDGVSPITLHDDMSGIEFSGNKSNQAPPEAISSGFEVEPNLKQKIDASEYGVPREATGVSWYPKVGTGSPFDTGKDIAVSPDENAISNAIKTAEAGDRLVLAPGSYNEAKIIELDFPITIVAEQNGSVDLSFERKNMFVLSGKAGLKLSGVNVSGARAPDNVGNSFITTTSVAGGSNHTLIIQNSTFSDFVVNRSFAIVNASKGTLFQDIKIINSDFSDVSGSVVKLDAETDDFGMYNVESLEIENSHFSNIAGPAVIVYRGGRDESTFGPLVSFKGSTFTNVGTAGGPSALLHGAQVLTFEGNKIEQSQPFKFVITTGKPKPFLEGNSLNGDETASVLNIEDLRK</sequence>
<keyword evidence="1" id="KW-0456">Lyase</keyword>
<dbReference type="Pfam" id="PF14592">
    <property type="entry name" value="Chondroitinas_B"/>
    <property type="match status" value="1"/>
</dbReference>
<dbReference type="SMR" id="C6XQE6"/>
<keyword evidence="2" id="KW-1185">Reference proteome</keyword>
<name>C6XQE6_HIRBI</name>
<dbReference type="InterPro" id="IPR011050">
    <property type="entry name" value="Pectin_lyase_fold/virulence"/>
</dbReference>
<reference evidence="2" key="1">
    <citation type="journal article" date="2011" name="J. Bacteriol.">
        <title>Genome sequences of eight morphologically diverse alphaproteobacteria.</title>
        <authorList>
            <consortium name="US DOE Joint Genome Institute"/>
            <person name="Brown P.J."/>
            <person name="Kysela D.T."/>
            <person name="Buechlein A."/>
            <person name="Hemmerich C."/>
            <person name="Brun Y.V."/>
        </authorList>
    </citation>
    <scope>NUCLEOTIDE SEQUENCE [LARGE SCALE GENOMIC DNA]</scope>
    <source>
        <strain evidence="2">ATCC 49814 / DSM 5838 / IFAM 1418</strain>
    </source>
</reference>
<dbReference type="PROSITE" id="PS51257">
    <property type="entry name" value="PROKAR_LIPOPROTEIN"/>
    <property type="match status" value="1"/>
</dbReference>
<dbReference type="GO" id="GO:0016829">
    <property type="term" value="F:lyase activity"/>
    <property type="evidence" value="ECO:0007669"/>
    <property type="project" value="UniProtKB-KW"/>
</dbReference>
<gene>
    <name evidence="1" type="ordered locus">Hbal_2772</name>
</gene>
<dbReference type="RefSeq" id="WP_015828595.1">
    <property type="nucleotide sequence ID" value="NC_012982.1"/>
</dbReference>
<dbReference type="InterPro" id="IPR006626">
    <property type="entry name" value="PbH1"/>
</dbReference>
<dbReference type="CDD" id="cd14251">
    <property type="entry name" value="PL-6"/>
    <property type="match status" value="1"/>
</dbReference>
<proteinExistence type="predicted"/>
<dbReference type="CAZy" id="PL6">
    <property type="family name" value="Polysaccharide Lyase Family 6"/>
</dbReference>
<dbReference type="eggNOG" id="COG3420">
    <property type="taxonomic scope" value="Bacteria"/>
</dbReference>
<dbReference type="SMART" id="SM00710">
    <property type="entry name" value="PbH1"/>
    <property type="match status" value="4"/>
</dbReference>